<keyword evidence="6" id="KW-1185">Reference proteome</keyword>
<dbReference type="Pfam" id="PF00269">
    <property type="entry name" value="SASP"/>
    <property type="match status" value="1"/>
</dbReference>
<evidence type="ECO:0000256" key="3">
    <source>
        <dbReference type="ARBA" id="ARBA00022969"/>
    </source>
</evidence>
<dbReference type="RefSeq" id="WP_072966490.1">
    <property type="nucleotide sequence ID" value="NZ_FRAJ01000008.1"/>
</dbReference>
<dbReference type="AlphaFoldDB" id="A0A1M6PBX5"/>
<evidence type="ECO:0000256" key="2">
    <source>
        <dbReference type="ARBA" id="ARBA00005442"/>
    </source>
</evidence>
<organism evidence="5 6">
    <name type="scientific">Caminicella sporogenes DSM 14501</name>
    <dbReference type="NCBI Taxonomy" id="1121266"/>
    <lineage>
        <taxon>Bacteria</taxon>
        <taxon>Bacillati</taxon>
        <taxon>Bacillota</taxon>
        <taxon>Clostridia</taxon>
        <taxon>Peptostreptococcales</taxon>
        <taxon>Caminicellaceae</taxon>
        <taxon>Caminicella</taxon>
    </lineage>
</organism>
<reference evidence="5 6" key="1">
    <citation type="submission" date="2016-11" db="EMBL/GenBank/DDBJ databases">
        <authorList>
            <person name="Jaros S."/>
            <person name="Januszkiewicz K."/>
            <person name="Wedrychowicz H."/>
        </authorList>
    </citation>
    <scope>NUCLEOTIDE SEQUENCE [LARGE SCALE GENOMIC DNA]</scope>
    <source>
        <strain evidence="5 6">DSM 14501</strain>
    </source>
</reference>
<evidence type="ECO:0000313" key="5">
    <source>
        <dbReference type="EMBL" id="SHK05469.1"/>
    </source>
</evidence>
<dbReference type="GO" id="GO:0003690">
    <property type="term" value="F:double-stranded DNA binding"/>
    <property type="evidence" value="ECO:0007669"/>
    <property type="project" value="InterPro"/>
</dbReference>
<dbReference type="Gene3D" id="6.10.10.80">
    <property type="entry name" value="Small, acid-soluble spore protein, alpha/beta type-like"/>
    <property type="match status" value="1"/>
</dbReference>
<dbReference type="InterPro" id="IPR018126">
    <property type="entry name" value="SASP_alpha/beta-type_CS"/>
</dbReference>
<dbReference type="GO" id="GO:0030435">
    <property type="term" value="P:sporulation resulting in formation of a cellular spore"/>
    <property type="evidence" value="ECO:0007669"/>
    <property type="project" value="UniProtKB-KW"/>
</dbReference>
<evidence type="ECO:0000313" key="6">
    <source>
        <dbReference type="Proteomes" id="UP000184082"/>
    </source>
</evidence>
<dbReference type="InterPro" id="IPR050847">
    <property type="entry name" value="SASP_DNA-binding"/>
</dbReference>
<dbReference type="PROSITE" id="PS00304">
    <property type="entry name" value="SASP_1"/>
    <property type="match status" value="1"/>
</dbReference>
<evidence type="ECO:0000256" key="4">
    <source>
        <dbReference type="ARBA" id="ARBA00023125"/>
    </source>
</evidence>
<name>A0A1M6PBX5_9FIRM</name>
<sequence length="77" mass="8528">MPKGPIEPNAAKALNEMKYEIAHELGIIDDMEKNRKTFNSGSNVLFAGHVGGQMTRRLIEMAEKELVNKNSQNSVKG</sequence>
<protein>
    <submittedName>
        <fullName evidence="5">Small, acid-soluble spore protein, alpha/beta type</fullName>
    </submittedName>
</protein>
<dbReference type="Proteomes" id="UP000184082">
    <property type="component" value="Unassembled WGS sequence"/>
</dbReference>
<gene>
    <name evidence="5" type="ORF">SAMN02745883_01138</name>
</gene>
<dbReference type="InterPro" id="IPR001448">
    <property type="entry name" value="SASP_alpha/beta-type"/>
</dbReference>
<accession>A0A1M6PBX5</accession>
<dbReference type="PANTHER" id="PTHR36107:SF1">
    <property type="entry name" value="SMALL, ACID-SOLUBLE SPORE PROTEIN A"/>
    <property type="match status" value="1"/>
</dbReference>
<dbReference type="EMBL" id="FRAJ01000008">
    <property type="protein sequence ID" value="SHK05469.1"/>
    <property type="molecule type" value="Genomic_DNA"/>
</dbReference>
<dbReference type="GO" id="GO:0006265">
    <property type="term" value="P:DNA topological change"/>
    <property type="evidence" value="ECO:0007669"/>
    <property type="project" value="InterPro"/>
</dbReference>
<dbReference type="STRING" id="1121266.SAMN02745883_01138"/>
<keyword evidence="3" id="KW-0749">Sporulation</keyword>
<proteinExistence type="inferred from homology"/>
<comment type="function">
    <text evidence="1">SASP are bound to spore DNA. They are double-stranded DNA-binding proteins that cause DNA to change to an a-like conformation. They protect the DNA backbone from chemical and enzymatic cleavage and are thus involved in dormant spore's high resistance to UV light.</text>
</comment>
<keyword evidence="4" id="KW-0238">DNA-binding</keyword>
<dbReference type="InterPro" id="IPR038300">
    <property type="entry name" value="SASP_sf_alpha/beta"/>
</dbReference>
<comment type="similarity">
    <text evidence="2">Belongs to the alpha/beta-type SASP family.</text>
</comment>
<dbReference type="PANTHER" id="PTHR36107">
    <property type="entry name" value="SMALL, ACID-SOLUBLE SPORE PROTEIN A"/>
    <property type="match status" value="1"/>
</dbReference>
<evidence type="ECO:0000256" key="1">
    <source>
        <dbReference type="ARBA" id="ARBA00003863"/>
    </source>
</evidence>